<dbReference type="HOGENOM" id="CLU_065853_0_1_4"/>
<name>Q21T07_ALBFT</name>
<dbReference type="InterPro" id="IPR012349">
    <property type="entry name" value="Split_barrel_FMN-bd"/>
</dbReference>
<dbReference type="PIRSF" id="PIRSF010372">
    <property type="entry name" value="PaiB"/>
    <property type="match status" value="1"/>
</dbReference>
<organism evidence="1 2">
    <name type="scientific">Albidiferax ferrireducens (strain ATCC BAA-621 / DSM 15236 / T118)</name>
    <name type="common">Rhodoferax ferrireducens</name>
    <dbReference type="NCBI Taxonomy" id="338969"/>
    <lineage>
        <taxon>Bacteria</taxon>
        <taxon>Pseudomonadati</taxon>
        <taxon>Pseudomonadota</taxon>
        <taxon>Betaproteobacteria</taxon>
        <taxon>Burkholderiales</taxon>
        <taxon>Comamonadaceae</taxon>
        <taxon>Rhodoferax</taxon>
    </lineage>
</organism>
<keyword evidence="2" id="KW-1185">Reference proteome</keyword>
<dbReference type="Proteomes" id="UP000008332">
    <property type="component" value="Chromosome"/>
</dbReference>
<dbReference type="PANTHER" id="PTHR35802:SF1">
    <property type="entry name" value="PROTEASE SYNTHASE AND SPORULATION PROTEIN PAI 2"/>
    <property type="match status" value="1"/>
</dbReference>
<dbReference type="STRING" id="338969.Rfer_3387"/>
<dbReference type="OrthoDB" id="9794948at2"/>
<evidence type="ECO:0000313" key="2">
    <source>
        <dbReference type="Proteomes" id="UP000008332"/>
    </source>
</evidence>
<dbReference type="KEGG" id="rfr:Rfer_3387"/>
<sequence length="213" mass="23083">MTYLPPHFEETDAATLHALVGAYPLATWVVSHQGELLVNHIPFLLDAQRGEHGTLVGHVARANPVWQALGEGASSVAVFTGAQAYVSPSWYPGKLVHGKAVPTWNYATVHAHGVPQAFDDRVRLLDLVTRLTQVHEASQAQPWQVLDAPADYIDSMLKAIVGIEIPVQRWVGKWKVSQNRPVADRQGVVAGLSAQGTAAALQMAALVQQKTRP</sequence>
<dbReference type="Pfam" id="PF04299">
    <property type="entry name" value="FMN_bind_2"/>
    <property type="match status" value="1"/>
</dbReference>
<proteinExistence type="predicted"/>
<evidence type="ECO:0000313" key="1">
    <source>
        <dbReference type="EMBL" id="ABD71096.1"/>
    </source>
</evidence>
<dbReference type="SUPFAM" id="SSF50475">
    <property type="entry name" value="FMN-binding split barrel"/>
    <property type="match status" value="1"/>
</dbReference>
<dbReference type="InterPro" id="IPR007396">
    <property type="entry name" value="TR_PAI2-type"/>
</dbReference>
<dbReference type="eggNOG" id="COG2808">
    <property type="taxonomic scope" value="Bacteria"/>
</dbReference>
<dbReference type="AlphaFoldDB" id="Q21T07"/>
<reference evidence="2" key="1">
    <citation type="submission" date="2006-02" db="EMBL/GenBank/DDBJ databases">
        <title>Complete sequence of chromosome of Rhodoferax ferrireducens DSM 15236.</title>
        <authorList>
            <person name="Copeland A."/>
            <person name="Lucas S."/>
            <person name="Lapidus A."/>
            <person name="Barry K."/>
            <person name="Detter J.C."/>
            <person name="Glavina del Rio T."/>
            <person name="Hammon N."/>
            <person name="Israni S."/>
            <person name="Pitluck S."/>
            <person name="Brettin T."/>
            <person name="Bruce D."/>
            <person name="Han C."/>
            <person name="Tapia R."/>
            <person name="Gilna P."/>
            <person name="Kiss H."/>
            <person name="Schmutz J."/>
            <person name="Larimer F."/>
            <person name="Land M."/>
            <person name="Kyrpides N."/>
            <person name="Ivanova N."/>
            <person name="Richardson P."/>
        </authorList>
    </citation>
    <scope>NUCLEOTIDE SEQUENCE [LARGE SCALE GENOMIC DNA]</scope>
    <source>
        <strain evidence="2">ATCC BAA-621 / DSM 15236 / T118</strain>
    </source>
</reference>
<gene>
    <name evidence="1" type="ordered locus">Rfer_3387</name>
</gene>
<dbReference type="EMBL" id="CP000267">
    <property type="protein sequence ID" value="ABD71096.1"/>
    <property type="molecule type" value="Genomic_DNA"/>
</dbReference>
<dbReference type="PANTHER" id="PTHR35802">
    <property type="entry name" value="PROTEASE SYNTHASE AND SPORULATION PROTEIN PAI 2"/>
    <property type="match status" value="1"/>
</dbReference>
<accession>Q21T07</accession>
<dbReference type="RefSeq" id="WP_011465659.1">
    <property type="nucleotide sequence ID" value="NC_007908.1"/>
</dbReference>
<dbReference type="Gene3D" id="2.30.110.10">
    <property type="entry name" value="Electron Transport, Fmn-binding Protein, Chain A"/>
    <property type="match status" value="1"/>
</dbReference>
<protein>
    <submittedName>
        <fullName evidence="1">Negative transcriptional regulator</fullName>
    </submittedName>
</protein>